<name>A0AAV1RJI2_9ROSI</name>
<evidence type="ECO:0000313" key="2">
    <source>
        <dbReference type="Proteomes" id="UP001314170"/>
    </source>
</evidence>
<dbReference type="EMBL" id="CAWUPB010001009">
    <property type="protein sequence ID" value="CAK7336605.1"/>
    <property type="molecule type" value="Genomic_DNA"/>
</dbReference>
<sequence>MLGLKSGDIKVQVEDDNVLDGVKQAKLILLVVEIGVMVAEVTMVVRLEPMVVEVLTMVIGATMRGVEEKGKVIRVVGKLGGNGSLV</sequence>
<proteinExistence type="predicted"/>
<reference evidence="1 2" key="1">
    <citation type="submission" date="2024-01" db="EMBL/GenBank/DDBJ databases">
        <authorList>
            <person name="Waweru B."/>
        </authorList>
    </citation>
    <scope>NUCLEOTIDE SEQUENCE [LARGE SCALE GENOMIC DNA]</scope>
</reference>
<accession>A0AAV1RJI2</accession>
<protein>
    <submittedName>
        <fullName evidence="1">Uncharacterized protein</fullName>
    </submittedName>
</protein>
<gene>
    <name evidence="1" type="ORF">DCAF_LOCUS11616</name>
</gene>
<dbReference type="AlphaFoldDB" id="A0AAV1RJI2"/>
<keyword evidence="2" id="KW-1185">Reference proteome</keyword>
<comment type="caution">
    <text evidence="1">The sequence shown here is derived from an EMBL/GenBank/DDBJ whole genome shotgun (WGS) entry which is preliminary data.</text>
</comment>
<evidence type="ECO:0000313" key="1">
    <source>
        <dbReference type="EMBL" id="CAK7336605.1"/>
    </source>
</evidence>
<dbReference type="Proteomes" id="UP001314170">
    <property type="component" value="Unassembled WGS sequence"/>
</dbReference>
<organism evidence="1 2">
    <name type="scientific">Dovyalis caffra</name>
    <dbReference type="NCBI Taxonomy" id="77055"/>
    <lineage>
        <taxon>Eukaryota</taxon>
        <taxon>Viridiplantae</taxon>
        <taxon>Streptophyta</taxon>
        <taxon>Embryophyta</taxon>
        <taxon>Tracheophyta</taxon>
        <taxon>Spermatophyta</taxon>
        <taxon>Magnoliopsida</taxon>
        <taxon>eudicotyledons</taxon>
        <taxon>Gunneridae</taxon>
        <taxon>Pentapetalae</taxon>
        <taxon>rosids</taxon>
        <taxon>fabids</taxon>
        <taxon>Malpighiales</taxon>
        <taxon>Salicaceae</taxon>
        <taxon>Flacourtieae</taxon>
        <taxon>Dovyalis</taxon>
    </lineage>
</organism>